<reference evidence="2 3" key="1">
    <citation type="submission" date="2019-01" db="EMBL/GenBank/DDBJ databases">
        <title>Genome sequencing of the rare red list fungi Fomitopsis rosea.</title>
        <authorList>
            <person name="Buettner E."/>
            <person name="Kellner H."/>
        </authorList>
    </citation>
    <scope>NUCLEOTIDE SEQUENCE [LARGE SCALE GENOMIC DNA]</scope>
    <source>
        <strain evidence="2 3">DSM 105464</strain>
    </source>
</reference>
<name>A0A4Y9XLA7_9APHY</name>
<accession>A0A4Y9XLA7</accession>
<dbReference type="Proteomes" id="UP000298390">
    <property type="component" value="Unassembled WGS sequence"/>
</dbReference>
<sequence length="147" mass="16483">MFPSHNHDVLRQGSSSGLRLHPRHLLHHLHQPSPTPILILILLPQLHAAVPPPRTHLSPNRLPHPRPREPRRPSNHRIRMEPAPHLVDPHAHALRAHRLHEPAHVVREQLAVAELDPHLHRPRVLALFLAARDLPAGPSAIVGGVRG</sequence>
<evidence type="ECO:0000313" key="2">
    <source>
        <dbReference type="EMBL" id="TFY50846.1"/>
    </source>
</evidence>
<evidence type="ECO:0000313" key="3">
    <source>
        <dbReference type="Proteomes" id="UP000298390"/>
    </source>
</evidence>
<proteinExistence type="predicted"/>
<comment type="caution">
    <text evidence="2">The sequence shown here is derived from an EMBL/GenBank/DDBJ whole genome shotgun (WGS) entry which is preliminary data.</text>
</comment>
<protein>
    <submittedName>
        <fullName evidence="2">Uncharacterized protein</fullName>
    </submittedName>
</protein>
<dbReference type="EMBL" id="SEKV01001354">
    <property type="protein sequence ID" value="TFY50846.1"/>
    <property type="molecule type" value="Genomic_DNA"/>
</dbReference>
<gene>
    <name evidence="2" type="ORF">EVJ58_g10865</name>
</gene>
<feature type="compositionally biased region" description="Basic and acidic residues" evidence="1">
    <location>
        <begin position="66"/>
        <end position="75"/>
    </location>
</feature>
<feature type="region of interest" description="Disordered" evidence="1">
    <location>
        <begin position="52"/>
        <end position="75"/>
    </location>
</feature>
<organism evidence="2 3">
    <name type="scientific">Rhodofomes roseus</name>
    <dbReference type="NCBI Taxonomy" id="34475"/>
    <lineage>
        <taxon>Eukaryota</taxon>
        <taxon>Fungi</taxon>
        <taxon>Dikarya</taxon>
        <taxon>Basidiomycota</taxon>
        <taxon>Agaricomycotina</taxon>
        <taxon>Agaricomycetes</taxon>
        <taxon>Polyporales</taxon>
        <taxon>Rhodofomes</taxon>
    </lineage>
</organism>
<dbReference type="AlphaFoldDB" id="A0A4Y9XLA7"/>
<evidence type="ECO:0000256" key="1">
    <source>
        <dbReference type="SAM" id="MobiDB-lite"/>
    </source>
</evidence>